<evidence type="ECO:0000256" key="1">
    <source>
        <dbReference type="SAM" id="MobiDB-lite"/>
    </source>
</evidence>
<organism evidence="2 3">
    <name type="scientific">Mycobacterium fragae</name>
    <dbReference type="NCBI Taxonomy" id="1260918"/>
    <lineage>
        <taxon>Bacteria</taxon>
        <taxon>Bacillati</taxon>
        <taxon>Actinomycetota</taxon>
        <taxon>Actinomycetes</taxon>
        <taxon>Mycobacteriales</taxon>
        <taxon>Mycobacteriaceae</taxon>
        <taxon>Mycobacterium</taxon>
    </lineage>
</organism>
<evidence type="ECO:0000313" key="3">
    <source>
        <dbReference type="Proteomes" id="UP000194000"/>
    </source>
</evidence>
<gene>
    <name evidence="2" type="ORF">AWC06_16230</name>
</gene>
<sequence length="210" mass="23450">MAVRAYTESYLLATIMGGDRYLYPGFKQAVDPNQGREHPTGKRFRWPDTDHPPRDPWVGTEQAHILSVNKSNHDVTVVVCEYLFGTAEATSYGKYRNHVSAPAPMAGIYPMRLVMTAPDHAGPQQPPQQGPARAPSVDVFNGWKITSHQGGYFAEFYATQNEWPNSARDNDACNAKAPPHRDLLREGEYPREYFPTLPASPGWPAAKTNH</sequence>
<dbReference type="Proteomes" id="UP000194000">
    <property type="component" value="Unassembled WGS sequence"/>
</dbReference>
<dbReference type="OrthoDB" id="4464925at2"/>
<reference evidence="2 3" key="1">
    <citation type="submission" date="2016-01" db="EMBL/GenBank/DDBJ databases">
        <title>The new phylogeny of the genus Mycobacterium.</title>
        <authorList>
            <person name="Tarcisio F."/>
            <person name="Conor M."/>
            <person name="Antonella G."/>
            <person name="Elisabetta G."/>
            <person name="Giulia F.S."/>
            <person name="Sara T."/>
            <person name="Anna F."/>
            <person name="Clotilde B."/>
            <person name="Roberto B."/>
            <person name="Veronica D.S."/>
            <person name="Fabio R."/>
            <person name="Monica P."/>
            <person name="Olivier J."/>
            <person name="Enrico T."/>
            <person name="Nicola S."/>
        </authorList>
    </citation>
    <scope>NUCLEOTIDE SEQUENCE [LARGE SCALE GENOMIC DNA]</scope>
    <source>
        <strain evidence="2 3">DSM 45731</strain>
    </source>
</reference>
<keyword evidence="3" id="KW-1185">Reference proteome</keyword>
<evidence type="ECO:0000313" key="2">
    <source>
        <dbReference type="EMBL" id="ORV59879.1"/>
    </source>
</evidence>
<dbReference type="STRING" id="1260918.AWC06_16230"/>
<accession>A0A1X1UT82</accession>
<proteinExistence type="predicted"/>
<comment type="caution">
    <text evidence="2">The sequence shown here is derived from an EMBL/GenBank/DDBJ whole genome shotgun (WGS) entry which is preliminary data.</text>
</comment>
<feature type="region of interest" description="Disordered" evidence="1">
    <location>
        <begin position="32"/>
        <end position="53"/>
    </location>
</feature>
<feature type="compositionally biased region" description="Basic and acidic residues" evidence="1">
    <location>
        <begin position="34"/>
        <end position="53"/>
    </location>
</feature>
<protein>
    <submittedName>
        <fullName evidence="2">Uncharacterized protein</fullName>
    </submittedName>
</protein>
<dbReference type="AlphaFoldDB" id="A0A1X1UT82"/>
<dbReference type="EMBL" id="LQOW01000024">
    <property type="protein sequence ID" value="ORV59879.1"/>
    <property type="molecule type" value="Genomic_DNA"/>
</dbReference>
<name>A0A1X1UT82_9MYCO</name>